<dbReference type="Gene3D" id="1.25.40.10">
    <property type="entry name" value="Tetratricopeptide repeat domain"/>
    <property type="match status" value="1"/>
</dbReference>
<dbReference type="InterPro" id="IPR011990">
    <property type="entry name" value="TPR-like_helical_dom_sf"/>
</dbReference>
<dbReference type="PROSITE" id="PS51257">
    <property type="entry name" value="PROKAR_LIPOPROTEIN"/>
    <property type="match status" value="1"/>
</dbReference>
<protein>
    <submittedName>
        <fullName evidence="1">Lipoprotein</fullName>
    </submittedName>
</protein>
<dbReference type="EMBL" id="CP009533">
    <property type="protein sequence ID" value="AIS16769.1"/>
    <property type="molecule type" value="Genomic_DNA"/>
</dbReference>
<dbReference type="HOGENOM" id="CLU_164037_0_0_6"/>
<dbReference type="RefSeq" id="WP_043187119.1">
    <property type="nucleotide sequence ID" value="NZ_CP009533.1"/>
</dbReference>
<accession>A0A089YMG8</accession>
<dbReference type="SUPFAM" id="SSF48452">
    <property type="entry name" value="TPR-like"/>
    <property type="match status" value="1"/>
</dbReference>
<sequence>MRALLLIALAIAVSGCNRWSMDQHLNSAYRAYDEGNCEKVVLELSQVDRKSRSRPYVQPEVSMLRGQCLERQKLYVDAAQTYQYIINRYPSSEYAYRAQARLQTLDQLGHVRPGVPAQPRPAAF</sequence>
<evidence type="ECO:0000313" key="2">
    <source>
        <dbReference type="Proteomes" id="UP000029499"/>
    </source>
</evidence>
<dbReference type="AlphaFoldDB" id="A0A089YMG8"/>
<dbReference type="STRING" id="216142.LT40_04800"/>
<name>A0A089YMG8_9PSED</name>
<reference evidence="1 2" key="1">
    <citation type="journal article" date="2015" name="J. Biotechnol.">
        <title>Complete genome sequence of Pseudomonas rhizosphaerae IH5T (=DSM 16299T), a phosphate-solubilizing rhizobacterium for bacterial biofertilizer.</title>
        <authorList>
            <person name="Kwak Y."/>
            <person name="Jung B.K."/>
            <person name="Shin J.H."/>
        </authorList>
    </citation>
    <scope>NUCLEOTIDE SEQUENCE [LARGE SCALE GENOMIC DNA]</scope>
    <source>
        <strain evidence="1">DSM 16299</strain>
    </source>
</reference>
<keyword evidence="1" id="KW-0449">Lipoprotein</keyword>
<dbReference type="KEGG" id="prh:LT40_04800"/>
<dbReference type="Proteomes" id="UP000029499">
    <property type="component" value="Chromosome"/>
</dbReference>
<organism evidence="1 2">
    <name type="scientific">Pseudomonas rhizosphaerae</name>
    <dbReference type="NCBI Taxonomy" id="216142"/>
    <lineage>
        <taxon>Bacteria</taxon>
        <taxon>Pseudomonadati</taxon>
        <taxon>Pseudomonadota</taxon>
        <taxon>Gammaproteobacteria</taxon>
        <taxon>Pseudomonadales</taxon>
        <taxon>Pseudomonadaceae</taxon>
        <taxon>Pseudomonas</taxon>
    </lineage>
</organism>
<gene>
    <name evidence="1" type="ORF">LT40_04800</name>
</gene>
<proteinExistence type="predicted"/>
<keyword evidence="2" id="KW-1185">Reference proteome</keyword>
<dbReference type="OrthoDB" id="7011433at2"/>
<evidence type="ECO:0000313" key="1">
    <source>
        <dbReference type="EMBL" id="AIS16769.1"/>
    </source>
</evidence>